<reference evidence="7" key="2">
    <citation type="submission" date="2023-05" db="EMBL/GenBank/DDBJ databases">
        <authorList>
            <person name="Fouks B."/>
        </authorList>
    </citation>
    <scope>NUCLEOTIDE SEQUENCE</scope>
    <source>
        <strain evidence="7">Stay&amp;Tobe</strain>
        <tissue evidence="7">Testes</tissue>
    </source>
</reference>
<evidence type="ECO:0000313" key="8">
    <source>
        <dbReference type="Proteomes" id="UP001233999"/>
    </source>
</evidence>
<feature type="non-terminal residue" evidence="7">
    <location>
        <position position="1"/>
    </location>
</feature>
<name>A0AAD8A7E2_DIPPU</name>
<dbReference type="GO" id="GO:0045944">
    <property type="term" value="P:positive regulation of transcription by RNA polymerase II"/>
    <property type="evidence" value="ECO:0007669"/>
    <property type="project" value="TreeGrafter"/>
</dbReference>
<evidence type="ECO:0000313" key="7">
    <source>
        <dbReference type="EMBL" id="KAJ9593117.1"/>
    </source>
</evidence>
<comment type="subcellular location">
    <subcellularLocation>
        <location evidence="1">Nucleus</location>
    </subcellularLocation>
</comment>
<proteinExistence type="predicted"/>
<gene>
    <name evidence="7" type="ORF">L9F63_027640</name>
</gene>
<evidence type="ECO:0000259" key="5">
    <source>
        <dbReference type="PROSITE" id="PS50090"/>
    </source>
</evidence>
<protein>
    <submittedName>
        <fullName evidence="7">Uncharacterized protein</fullName>
    </submittedName>
</protein>
<dbReference type="AlphaFoldDB" id="A0AAD8A7E2"/>
<accession>A0AAD8A7E2</accession>
<feature type="non-terminal residue" evidence="7">
    <location>
        <position position="433"/>
    </location>
</feature>
<feature type="region of interest" description="Disordered" evidence="4">
    <location>
        <begin position="125"/>
        <end position="158"/>
    </location>
</feature>
<feature type="domain" description="HTH myb-type" evidence="6">
    <location>
        <begin position="36"/>
        <end position="75"/>
    </location>
</feature>
<dbReference type="GO" id="GO:0000278">
    <property type="term" value="P:mitotic cell cycle"/>
    <property type="evidence" value="ECO:0007669"/>
    <property type="project" value="TreeGrafter"/>
</dbReference>
<dbReference type="Pfam" id="PF09316">
    <property type="entry name" value="Cmyb_C"/>
    <property type="match status" value="1"/>
</dbReference>
<dbReference type="FunFam" id="1.10.10.60:FF:000010">
    <property type="entry name" value="Transcriptional activator Myb isoform A"/>
    <property type="match status" value="1"/>
</dbReference>
<dbReference type="InterPro" id="IPR001005">
    <property type="entry name" value="SANT/Myb"/>
</dbReference>
<keyword evidence="2" id="KW-0677">Repeat</keyword>
<dbReference type="GO" id="GO:0000978">
    <property type="term" value="F:RNA polymerase II cis-regulatory region sequence-specific DNA binding"/>
    <property type="evidence" value="ECO:0007669"/>
    <property type="project" value="TreeGrafter"/>
</dbReference>
<organism evidence="7 8">
    <name type="scientific">Diploptera punctata</name>
    <name type="common">Pacific beetle cockroach</name>
    <dbReference type="NCBI Taxonomy" id="6984"/>
    <lineage>
        <taxon>Eukaryota</taxon>
        <taxon>Metazoa</taxon>
        <taxon>Ecdysozoa</taxon>
        <taxon>Arthropoda</taxon>
        <taxon>Hexapoda</taxon>
        <taxon>Insecta</taxon>
        <taxon>Pterygota</taxon>
        <taxon>Neoptera</taxon>
        <taxon>Polyneoptera</taxon>
        <taxon>Dictyoptera</taxon>
        <taxon>Blattodea</taxon>
        <taxon>Blaberoidea</taxon>
        <taxon>Blaberidae</taxon>
        <taxon>Diplopterinae</taxon>
        <taxon>Diploptera</taxon>
    </lineage>
</organism>
<evidence type="ECO:0000256" key="1">
    <source>
        <dbReference type="ARBA" id="ARBA00004123"/>
    </source>
</evidence>
<dbReference type="InterPro" id="IPR017930">
    <property type="entry name" value="Myb_dom"/>
</dbReference>
<feature type="region of interest" description="Disordered" evidence="4">
    <location>
        <begin position="299"/>
        <end position="349"/>
    </location>
</feature>
<evidence type="ECO:0000256" key="4">
    <source>
        <dbReference type="SAM" id="MobiDB-lite"/>
    </source>
</evidence>
<dbReference type="InterPro" id="IPR015395">
    <property type="entry name" value="C-myb_C"/>
</dbReference>
<keyword evidence="3" id="KW-0238">DNA-binding</keyword>
<dbReference type="InterPro" id="IPR050560">
    <property type="entry name" value="MYB_TF"/>
</dbReference>
<reference evidence="7" key="1">
    <citation type="journal article" date="2023" name="IScience">
        <title>Live-bearing cockroach genome reveals convergent evolutionary mechanisms linked to viviparity in insects and beyond.</title>
        <authorList>
            <person name="Fouks B."/>
            <person name="Harrison M.C."/>
            <person name="Mikhailova A.A."/>
            <person name="Marchal E."/>
            <person name="English S."/>
            <person name="Carruthers M."/>
            <person name="Jennings E.C."/>
            <person name="Chiamaka E.L."/>
            <person name="Frigard R.A."/>
            <person name="Pippel M."/>
            <person name="Attardo G.M."/>
            <person name="Benoit J.B."/>
            <person name="Bornberg-Bauer E."/>
            <person name="Tobe S.S."/>
        </authorList>
    </citation>
    <scope>NUCLEOTIDE SEQUENCE</scope>
    <source>
        <strain evidence="7">Stay&amp;Tobe</strain>
    </source>
</reference>
<keyword evidence="8" id="KW-1185">Reference proteome</keyword>
<dbReference type="Gene3D" id="1.10.10.60">
    <property type="entry name" value="Homeodomain-like"/>
    <property type="match status" value="2"/>
</dbReference>
<comment type="caution">
    <text evidence="7">The sequence shown here is derived from an EMBL/GenBank/DDBJ whole genome shotgun (WGS) entry which is preliminary data.</text>
</comment>
<dbReference type="GO" id="GO:0005634">
    <property type="term" value="C:nucleus"/>
    <property type="evidence" value="ECO:0007669"/>
    <property type="project" value="UniProtKB-SubCell"/>
</dbReference>
<feature type="domain" description="Myb-like" evidence="5">
    <location>
        <begin position="36"/>
        <end position="75"/>
    </location>
</feature>
<evidence type="ECO:0000256" key="3">
    <source>
        <dbReference type="ARBA" id="ARBA00023125"/>
    </source>
</evidence>
<evidence type="ECO:0000259" key="6">
    <source>
        <dbReference type="PROSITE" id="PS51294"/>
    </source>
</evidence>
<feature type="compositionally biased region" description="Basic and acidic residues" evidence="4">
    <location>
        <begin position="128"/>
        <end position="143"/>
    </location>
</feature>
<dbReference type="PANTHER" id="PTHR45614:SF25">
    <property type="entry name" value="MYB PROTEIN"/>
    <property type="match status" value="1"/>
</dbReference>
<dbReference type="PROSITE" id="PS50090">
    <property type="entry name" value="MYB_LIKE"/>
    <property type="match status" value="2"/>
</dbReference>
<dbReference type="InterPro" id="IPR009057">
    <property type="entry name" value="Homeodomain-like_sf"/>
</dbReference>
<feature type="domain" description="HTH myb-type" evidence="6">
    <location>
        <begin position="76"/>
        <end position="130"/>
    </location>
</feature>
<sequence>LTSAPYDRMARRSVCRIEGRWTSVVNYEVHETAMIEDEKVVELVDRFGPKKWTLIARHLKGRIGKQCRERWHNHLNPSIKKTAWTEEEDKVIYKAHREWGNQWAKIAKLLPGRTDNAIKNHWNSTMRRKYENEEKNGTGENKRGKSKAKVQPSAPDSFPSIEDISSIQYQSTASVFPETAQQPAVQTVHIGDYPTHGAVSIEVYEDLQRISSSPESSLYKIFTNCSSRDNEKHIRMHWSLESCLGERIPCVDDTGICSSYLSVPSVEPPRTPVKASPIKSLEFSPSQFLNSPNLSFDISLSTTPRRSTVPHSTPCEHEKENSPDLLCTPNPAPVKKNPGRSSEHSMPRTPTPFKNALAALEKNGGAIKYNIPHSPSSLEEDLSELIKKEQDCSELQYDTEGSLIYSHNQSKSLVGDRSVTFSPAFHCILQVIQ</sequence>
<dbReference type="SUPFAM" id="SSF46689">
    <property type="entry name" value="Homeodomain-like"/>
    <property type="match status" value="2"/>
</dbReference>
<dbReference type="PROSITE" id="PS51294">
    <property type="entry name" value="HTH_MYB"/>
    <property type="match status" value="2"/>
</dbReference>
<dbReference type="Proteomes" id="UP001233999">
    <property type="component" value="Unassembled WGS sequence"/>
</dbReference>
<evidence type="ECO:0000256" key="2">
    <source>
        <dbReference type="ARBA" id="ARBA00022737"/>
    </source>
</evidence>
<feature type="domain" description="Myb-like" evidence="5">
    <location>
        <begin position="76"/>
        <end position="126"/>
    </location>
</feature>
<feature type="compositionally biased region" description="Polar residues" evidence="4">
    <location>
        <begin position="299"/>
        <end position="311"/>
    </location>
</feature>
<dbReference type="CDD" id="cd00167">
    <property type="entry name" value="SANT"/>
    <property type="match status" value="2"/>
</dbReference>
<dbReference type="PANTHER" id="PTHR45614">
    <property type="entry name" value="MYB PROTEIN-RELATED"/>
    <property type="match status" value="1"/>
</dbReference>
<dbReference type="SMART" id="SM00717">
    <property type="entry name" value="SANT"/>
    <property type="match status" value="2"/>
</dbReference>
<dbReference type="GO" id="GO:0000981">
    <property type="term" value="F:DNA-binding transcription factor activity, RNA polymerase II-specific"/>
    <property type="evidence" value="ECO:0007669"/>
    <property type="project" value="TreeGrafter"/>
</dbReference>
<dbReference type="EMBL" id="JASPKZ010003550">
    <property type="protein sequence ID" value="KAJ9593117.1"/>
    <property type="molecule type" value="Genomic_DNA"/>
</dbReference>
<dbReference type="Pfam" id="PF00249">
    <property type="entry name" value="Myb_DNA-binding"/>
    <property type="match status" value="2"/>
</dbReference>